<sequence length="221" mass="25345">MTASVGLLYVTAVFVKEMNGFILVEDYLEENSTSIYHDTVSIGGGSVFPQIQSQSRPRTESLDLNPESSLIVEISGAVSDKDRVVFTIHTKTTLPEFKHTECTVKRMHEEFVWLHNYLIEHDQYAGYIVPPVPPKPDFDASRAKLQRLGESEGSMPKEDLQKMKTELEAEYLATFKKTVAMHEVFLQRLAAHPALRHDHNFRVFLEYEDELSVRTKTRKEK</sequence>
<dbReference type="InterPro" id="IPR001683">
    <property type="entry name" value="PX_dom"/>
</dbReference>
<dbReference type="Gene3D" id="3.30.1520.10">
    <property type="entry name" value="Phox-like domain"/>
    <property type="match status" value="1"/>
</dbReference>
<dbReference type="SMART" id="SM00312">
    <property type="entry name" value="PX"/>
    <property type="match status" value="1"/>
</dbReference>
<dbReference type="GO" id="GO:0035091">
    <property type="term" value="F:phosphatidylinositol binding"/>
    <property type="evidence" value="ECO:0007669"/>
    <property type="project" value="InterPro"/>
</dbReference>
<dbReference type="FunFam" id="3.30.1520.10:FF:000001">
    <property type="entry name" value="Sorting nexin"/>
    <property type="match status" value="1"/>
</dbReference>
<dbReference type="SUPFAM" id="SSF64268">
    <property type="entry name" value="PX domain"/>
    <property type="match status" value="1"/>
</dbReference>
<evidence type="ECO:0000313" key="3">
    <source>
        <dbReference type="Proteomes" id="UP000324629"/>
    </source>
</evidence>
<keyword evidence="3" id="KW-1185">Reference proteome</keyword>
<organism evidence="2 3">
    <name type="scientific">Paragonimus westermani</name>
    <dbReference type="NCBI Taxonomy" id="34504"/>
    <lineage>
        <taxon>Eukaryota</taxon>
        <taxon>Metazoa</taxon>
        <taxon>Spiralia</taxon>
        <taxon>Lophotrochozoa</taxon>
        <taxon>Platyhelminthes</taxon>
        <taxon>Trematoda</taxon>
        <taxon>Digenea</taxon>
        <taxon>Plagiorchiida</taxon>
        <taxon>Troglotremata</taxon>
        <taxon>Troglotrematidae</taxon>
        <taxon>Paragonimus</taxon>
    </lineage>
</organism>
<feature type="domain" description="PX" evidence="1">
    <location>
        <begin position="64"/>
        <end position="211"/>
    </location>
</feature>
<dbReference type="Proteomes" id="UP000324629">
    <property type="component" value="Unassembled WGS sequence"/>
</dbReference>
<dbReference type="CDD" id="cd06892">
    <property type="entry name" value="PX_SNX5_like"/>
    <property type="match status" value="1"/>
</dbReference>
<dbReference type="AlphaFoldDB" id="A0A5J4NC07"/>
<evidence type="ECO:0000259" key="1">
    <source>
        <dbReference type="PROSITE" id="PS50195"/>
    </source>
</evidence>
<dbReference type="InterPro" id="IPR036871">
    <property type="entry name" value="PX_dom_sf"/>
</dbReference>
<protein>
    <submittedName>
        <fullName evidence="2">Sorting nexin-5/6/32</fullName>
    </submittedName>
</protein>
<dbReference type="Pfam" id="PF00787">
    <property type="entry name" value="PX"/>
    <property type="match status" value="1"/>
</dbReference>
<comment type="caution">
    <text evidence="2">The sequence shown here is derived from an EMBL/GenBank/DDBJ whole genome shotgun (WGS) entry which is preliminary data.</text>
</comment>
<reference evidence="2 3" key="1">
    <citation type="journal article" date="2019" name="Gigascience">
        <title>Whole-genome sequence of the oriental lung fluke Paragonimus westermani.</title>
        <authorList>
            <person name="Oey H."/>
            <person name="Zakrzewski M."/>
            <person name="Narain K."/>
            <person name="Devi K.R."/>
            <person name="Agatsuma T."/>
            <person name="Nawaratna S."/>
            <person name="Gobert G.N."/>
            <person name="Jones M.K."/>
            <person name="Ragan M.A."/>
            <person name="McManus D.P."/>
            <person name="Krause L."/>
        </authorList>
    </citation>
    <scope>NUCLEOTIDE SEQUENCE [LARGE SCALE GENOMIC DNA]</scope>
    <source>
        <strain evidence="2 3">IND2009</strain>
    </source>
</reference>
<feature type="non-terminal residue" evidence="2">
    <location>
        <position position="221"/>
    </location>
</feature>
<accession>A0A5J4NC07</accession>
<evidence type="ECO:0000313" key="2">
    <source>
        <dbReference type="EMBL" id="KAA3672940.1"/>
    </source>
</evidence>
<dbReference type="EMBL" id="QNGE01004387">
    <property type="protein sequence ID" value="KAA3672940.1"/>
    <property type="molecule type" value="Genomic_DNA"/>
</dbReference>
<name>A0A5J4NC07_9TREM</name>
<dbReference type="PROSITE" id="PS50195">
    <property type="entry name" value="PX"/>
    <property type="match status" value="1"/>
</dbReference>
<dbReference type="PANTHER" id="PTHR45850:SF1">
    <property type="entry name" value="SORTING NEXIN 6, ISOFORM B"/>
    <property type="match status" value="1"/>
</dbReference>
<gene>
    <name evidence="2" type="ORF">DEA37_0013946</name>
</gene>
<dbReference type="PANTHER" id="PTHR45850">
    <property type="entry name" value="SORTING NEXIN FAMILY MEMBER"/>
    <property type="match status" value="1"/>
</dbReference>
<proteinExistence type="predicted"/>